<keyword evidence="2" id="KW-1185">Reference proteome</keyword>
<organism evidence="1 2">
    <name type="scientific">Papio anubis</name>
    <name type="common">Olive baboon</name>
    <dbReference type="NCBI Taxonomy" id="9555"/>
    <lineage>
        <taxon>Eukaryota</taxon>
        <taxon>Metazoa</taxon>
        <taxon>Chordata</taxon>
        <taxon>Craniata</taxon>
        <taxon>Vertebrata</taxon>
        <taxon>Euteleostomi</taxon>
        <taxon>Mammalia</taxon>
        <taxon>Eutheria</taxon>
        <taxon>Euarchontoglires</taxon>
        <taxon>Primates</taxon>
        <taxon>Haplorrhini</taxon>
        <taxon>Catarrhini</taxon>
        <taxon>Cercopithecidae</taxon>
        <taxon>Cercopithecinae</taxon>
        <taxon>Papio</taxon>
    </lineage>
</organism>
<accession>A0A8I5NGU0</accession>
<dbReference type="Ensembl" id="ENSPANT00000068293.1">
    <property type="protein sequence ID" value="ENSPANP00000053998.1"/>
    <property type="gene ID" value="ENSPANG00000038749.1"/>
</dbReference>
<reference evidence="1" key="3">
    <citation type="submission" date="2025-09" db="UniProtKB">
        <authorList>
            <consortium name="Ensembl"/>
        </authorList>
    </citation>
    <scope>IDENTIFICATION</scope>
</reference>
<name>A0A8I5NGU0_PAPAN</name>
<dbReference type="GeneTree" id="ENSGT00940000164709"/>
<proteinExistence type="predicted"/>
<protein>
    <submittedName>
        <fullName evidence="1">Uncharacterized protein</fullName>
    </submittedName>
</protein>
<reference evidence="1" key="2">
    <citation type="submission" date="2025-08" db="UniProtKB">
        <authorList>
            <consortium name="Ensembl"/>
        </authorList>
    </citation>
    <scope>IDENTIFICATION</scope>
</reference>
<sequence length="143" mass="16004">MVQSRLTATFASQVQAILLPSLPSSWNYRHVPPHPDNFVFLVEMGFLHAGQAALRLLTSRDLPVLASQSAEIIGVSHQRPAFDFFFFFFFVEMGSLYVAQACCELLGSRGPLTSASPSARIIGMKHHTWPTFGFLSFKEREKN</sequence>
<dbReference type="PANTHER" id="PTHR12138:SF162">
    <property type="entry name" value="CHROMOSOME UNDETERMINED SCAFFOLD_275, WHOLE GENOME SHOTGUN SEQUENCE"/>
    <property type="match status" value="1"/>
</dbReference>
<dbReference type="PANTHER" id="PTHR12138">
    <property type="entry name" value="PRIMATE-EXPANDED PROTEIN FAMILY"/>
    <property type="match status" value="1"/>
</dbReference>
<evidence type="ECO:0000313" key="1">
    <source>
        <dbReference type="Ensembl" id="ENSPANP00000053998.1"/>
    </source>
</evidence>
<dbReference type="PRINTS" id="PR02045">
    <property type="entry name" value="F138DOMAIN"/>
</dbReference>
<evidence type="ECO:0000313" key="2">
    <source>
        <dbReference type="Proteomes" id="UP000028761"/>
    </source>
</evidence>
<dbReference type="AlphaFoldDB" id="A0A8I5NGU0"/>
<reference evidence="1 2" key="1">
    <citation type="submission" date="2012-03" db="EMBL/GenBank/DDBJ databases">
        <title>Whole Genome Assembly of Papio anubis.</title>
        <authorList>
            <person name="Liu Y.L."/>
            <person name="Abraham K.A."/>
            <person name="Akbar H.A."/>
            <person name="Ali S.A."/>
            <person name="Anosike U.A."/>
            <person name="Aqrawi P.A."/>
            <person name="Arias F.A."/>
            <person name="Attaway T.A."/>
            <person name="Awwad R.A."/>
            <person name="Babu C.B."/>
            <person name="Bandaranaike D.B."/>
            <person name="Battles P.B."/>
            <person name="Bell A.B."/>
            <person name="Beltran B.B."/>
            <person name="Berhane-Mersha D.B."/>
            <person name="Bess C.B."/>
            <person name="Bickham C.B."/>
            <person name="Bolden T.B."/>
            <person name="Carter K.C."/>
            <person name="Chau D.C."/>
            <person name="Chavez A.C."/>
            <person name="Clerc-Blankenburg K.C."/>
            <person name="Coyle M.C."/>
            <person name="Dao M.D."/>
            <person name="Davila M.L.D."/>
            <person name="Davy-Carroll L.D."/>
            <person name="Denson S.D."/>
            <person name="Dinh H.D."/>
            <person name="Fernandez S.F."/>
            <person name="Fernando P.F."/>
            <person name="Forbes L.F."/>
            <person name="Francis C.F."/>
            <person name="Francisco L.F."/>
            <person name="Fu Q.F."/>
            <person name="Garcia-Iii R.G."/>
            <person name="Garrett T.G."/>
            <person name="Gross S.G."/>
            <person name="Gubbala S.G."/>
            <person name="Hirani K.H."/>
            <person name="Hogues M.H."/>
            <person name="Hollins B.H."/>
            <person name="Jackson L.J."/>
            <person name="Javaid M.J."/>
            <person name="Jhangiani S.J."/>
            <person name="Johnson A.J."/>
            <person name="Johnson B.J."/>
            <person name="Jones J.J."/>
            <person name="Joshi V.J."/>
            <person name="Kalu J.K."/>
            <person name="Khan N.K."/>
            <person name="Korchina V.K."/>
            <person name="Kovar C.K."/>
            <person name="Lago L.L."/>
            <person name="Lara F.L."/>
            <person name="Le T.-K.L."/>
            <person name="Lee S.L."/>
            <person name="Legall-Iii F.L."/>
            <person name="Lemon S.L."/>
            <person name="Liu J.L."/>
            <person name="Liu Y.-S.L."/>
            <person name="Liyanage D.L."/>
            <person name="Lopez J.L."/>
            <person name="Lorensuhewa L.L."/>
            <person name="Mata R.M."/>
            <person name="Mathew T.M."/>
            <person name="Mercado C.M."/>
            <person name="Mercado I.M."/>
            <person name="Morales K.M."/>
            <person name="Morgan M.M."/>
            <person name="Munidasa M.M."/>
            <person name="Ngo D.N."/>
            <person name="Nguyen L.N."/>
            <person name="Nguyen T.N."/>
            <person name="Nguyen N.N."/>
            <person name="Obregon M.O."/>
            <person name="Okwuonu G.O."/>
            <person name="Ongeri F.O."/>
            <person name="Onwere C.O."/>
            <person name="Osifeso I.O."/>
            <person name="Parra A.P."/>
            <person name="Patil S.P."/>
            <person name="Perez A.P."/>
            <person name="Perez Y.P."/>
            <person name="Pham C.P."/>
            <person name="Pu L.-L.P."/>
            <person name="Puazo M.P."/>
            <person name="Quiroz J.Q."/>
            <person name="Rouhana J.R."/>
            <person name="Ruiz M.R."/>
            <person name="Ruiz S.-J.R."/>
            <person name="Saada N.S."/>
            <person name="Santibanez J.S."/>
            <person name="Scheel M.S."/>
            <person name="Schneider B.S."/>
            <person name="Simmons D.S."/>
            <person name="Sisson I.S."/>
            <person name="Tang L.-Y.T."/>
            <person name="Thornton R.T."/>
            <person name="Tisius J.T."/>
            <person name="Toledanes G.T."/>
            <person name="Trejos Z.T."/>
            <person name="Usmani K.U."/>
            <person name="Varghese R.V."/>
            <person name="Vattathil S.V."/>
            <person name="Vee V.V."/>
            <person name="Walker D.W."/>
            <person name="Weissenberger G.W."/>
            <person name="White C.W."/>
            <person name="Williams A.W."/>
            <person name="Woodworth J.W."/>
            <person name="Wright R.W."/>
            <person name="Zhu Y.Z."/>
            <person name="Han Y.H."/>
            <person name="Newsham I.N."/>
            <person name="Nazareth L.N."/>
            <person name="Worley K.W."/>
            <person name="Muzny D.M."/>
            <person name="Rogers J.R."/>
            <person name="Gibbs R.G."/>
        </authorList>
    </citation>
    <scope>NUCLEOTIDE SEQUENCE [LARGE SCALE GENOMIC DNA]</scope>
</reference>
<dbReference type="Proteomes" id="UP000028761">
    <property type="component" value="Chromosome 3"/>
</dbReference>